<dbReference type="OrthoDB" id="5069167at2"/>
<dbReference type="AlphaFoldDB" id="A0A1H5PJA9"/>
<gene>
    <name evidence="1" type="ORF">SAMN04488561_4477</name>
</gene>
<name>A0A1H5PJA9_9ACTN</name>
<evidence type="ECO:0000313" key="2">
    <source>
        <dbReference type="Proteomes" id="UP000181980"/>
    </source>
</evidence>
<dbReference type="Proteomes" id="UP000181980">
    <property type="component" value="Unassembled WGS sequence"/>
</dbReference>
<accession>A0A1H5PJA9</accession>
<evidence type="ECO:0000313" key="1">
    <source>
        <dbReference type="EMBL" id="SEF13796.1"/>
    </source>
</evidence>
<organism evidence="1 2">
    <name type="scientific">Jiangella alba</name>
    <dbReference type="NCBI Taxonomy" id="561176"/>
    <lineage>
        <taxon>Bacteria</taxon>
        <taxon>Bacillati</taxon>
        <taxon>Actinomycetota</taxon>
        <taxon>Actinomycetes</taxon>
        <taxon>Jiangellales</taxon>
        <taxon>Jiangellaceae</taxon>
        <taxon>Jiangella</taxon>
    </lineage>
</organism>
<proteinExistence type="predicted"/>
<reference evidence="2" key="1">
    <citation type="submission" date="2016-10" db="EMBL/GenBank/DDBJ databases">
        <authorList>
            <person name="Varghese N."/>
            <person name="Submissions S."/>
        </authorList>
    </citation>
    <scope>NUCLEOTIDE SEQUENCE [LARGE SCALE GENOMIC DNA]</scope>
    <source>
        <strain evidence="2">DSM 45237</strain>
    </source>
</reference>
<sequence length="138" mass="14741">MAEVLVDPIFMKHSVLEVEADNYASACDSISITPSQSVVEWRGLRQGAVFTDVTDPTYSVVINYAQDWASPESLSRYLWENRGQTKTMTFTPTDGVTPSWMVDVVIATGAIGGALGAAATASVTLPVKGEPELVELGS</sequence>
<evidence type="ECO:0008006" key="3">
    <source>
        <dbReference type="Google" id="ProtNLM"/>
    </source>
</evidence>
<keyword evidence="2" id="KW-1185">Reference proteome</keyword>
<dbReference type="STRING" id="561176.SAMN04488561_4477"/>
<dbReference type="RefSeq" id="WP_069110168.1">
    <property type="nucleotide sequence ID" value="NZ_FNUC01000004.1"/>
</dbReference>
<dbReference type="EMBL" id="FNUC01000004">
    <property type="protein sequence ID" value="SEF13796.1"/>
    <property type="molecule type" value="Genomic_DNA"/>
</dbReference>
<protein>
    <recommendedName>
        <fullName evidence="3">Phage tail tube protein</fullName>
    </recommendedName>
</protein>